<dbReference type="SMART" id="SM00181">
    <property type="entry name" value="EGF"/>
    <property type="match status" value="2"/>
</dbReference>
<comment type="subcellular location">
    <subcellularLocation>
        <location evidence="1">Membrane</location>
        <topology evidence="1">Single-pass type I membrane protein</topology>
    </subcellularLocation>
</comment>
<dbReference type="Gene3D" id="2.60.120.1000">
    <property type="match status" value="1"/>
</dbReference>
<evidence type="ECO:0000256" key="3">
    <source>
        <dbReference type="ARBA" id="ARBA00022536"/>
    </source>
</evidence>
<feature type="compositionally biased region" description="Low complexity" evidence="12">
    <location>
        <begin position="1089"/>
        <end position="1100"/>
    </location>
</feature>
<keyword evidence="3 10" id="KW-0245">EGF-like domain</keyword>
<evidence type="ECO:0000256" key="4">
    <source>
        <dbReference type="ARBA" id="ARBA00022692"/>
    </source>
</evidence>
<keyword evidence="5" id="KW-0732">Signal</keyword>
<dbReference type="NCBIfam" id="NF040941">
    <property type="entry name" value="GGGWT_bact"/>
    <property type="match status" value="1"/>
</dbReference>
<dbReference type="PROSITE" id="PS50026">
    <property type="entry name" value="EGF_3"/>
    <property type="match status" value="2"/>
</dbReference>
<evidence type="ECO:0000256" key="11">
    <source>
        <dbReference type="PROSITE-ProRule" id="PRU00122"/>
    </source>
</evidence>
<dbReference type="Ensembl" id="ENSNMLT00000040542.1">
    <property type="protein sequence ID" value="ENSNMLP00000036395.1"/>
    <property type="gene ID" value="ENSNMLG00000022574.1"/>
</dbReference>
<feature type="domain" description="Laminin G" evidence="15">
    <location>
        <begin position="110"/>
        <end position="383"/>
    </location>
</feature>
<dbReference type="SUPFAM" id="SSF49899">
    <property type="entry name" value="Concanavalin A-like lectins/glucanases"/>
    <property type="match status" value="4"/>
</dbReference>
<feature type="domain" description="EGF-like" evidence="16">
    <location>
        <begin position="765"/>
        <end position="803"/>
    </location>
</feature>
<dbReference type="GO" id="GO:0016020">
    <property type="term" value="C:membrane"/>
    <property type="evidence" value="ECO:0007669"/>
    <property type="project" value="UniProtKB-SubCell"/>
</dbReference>
<feature type="domain" description="EGF-like" evidence="16">
    <location>
        <begin position="385"/>
        <end position="422"/>
    </location>
</feature>
<evidence type="ECO:0000259" key="16">
    <source>
        <dbReference type="PROSITE" id="PS50026"/>
    </source>
</evidence>
<name>A0A8C6UGP1_9GOBI</name>
<feature type="transmembrane region" description="Helical" evidence="13">
    <location>
        <begin position="1039"/>
        <end position="1064"/>
    </location>
</feature>
<dbReference type="Pfam" id="PF00008">
    <property type="entry name" value="EGF"/>
    <property type="match status" value="1"/>
</dbReference>
<dbReference type="AlphaFoldDB" id="A0A8C6UGP1"/>
<accession>A0A8C6UGP1</accession>
<evidence type="ECO:0000256" key="7">
    <source>
        <dbReference type="ARBA" id="ARBA00022989"/>
    </source>
</evidence>
<dbReference type="InterPro" id="IPR000421">
    <property type="entry name" value="FA58C"/>
</dbReference>
<dbReference type="CDD" id="cd00057">
    <property type="entry name" value="FA58C"/>
    <property type="match status" value="1"/>
</dbReference>
<keyword evidence="8 13" id="KW-0472">Membrane</keyword>
<organism evidence="18 19">
    <name type="scientific">Neogobius melanostomus</name>
    <name type="common">round goby</name>
    <dbReference type="NCBI Taxonomy" id="47308"/>
    <lineage>
        <taxon>Eukaryota</taxon>
        <taxon>Metazoa</taxon>
        <taxon>Chordata</taxon>
        <taxon>Craniata</taxon>
        <taxon>Vertebrata</taxon>
        <taxon>Euteleostomi</taxon>
        <taxon>Actinopterygii</taxon>
        <taxon>Neopterygii</taxon>
        <taxon>Teleostei</taxon>
        <taxon>Neoteleostei</taxon>
        <taxon>Acanthomorphata</taxon>
        <taxon>Gobiaria</taxon>
        <taxon>Gobiiformes</taxon>
        <taxon>Gobioidei</taxon>
        <taxon>Gobiidae</taxon>
        <taxon>Benthophilinae</taxon>
        <taxon>Neogobiini</taxon>
        <taxon>Neogobius</taxon>
    </lineage>
</organism>
<feature type="domain" description="Laminin G" evidence="15">
    <location>
        <begin position="588"/>
        <end position="764"/>
    </location>
</feature>
<evidence type="ECO:0000256" key="13">
    <source>
        <dbReference type="SAM" id="Phobius"/>
    </source>
</evidence>
<dbReference type="Gene3D" id="2.10.25.10">
    <property type="entry name" value="Laminin"/>
    <property type="match status" value="2"/>
</dbReference>
<evidence type="ECO:0000256" key="12">
    <source>
        <dbReference type="SAM" id="MobiDB-lite"/>
    </source>
</evidence>
<keyword evidence="9 11" id="KW-1015">Disulfide bond</keyword>
<dbReference type="InterPro" id="IPR000742">
    <property type="entry name" value="EGF"/>
</dbReference>
<dbReference type="InterPro" id="IPR002181">
    <property type="entry name" value="Fibrinogen_a/b/g_C_dom"/>
</dbReference>
<reference evidence="18" key="2">
    <citation type="submission" date="2025-09" db="UniProtKB">
        <authorList>
            <consortium name="Ensembl"/>
        </authorList>
    </citation>
    <scope>IDENTIFICATION</scope>
</reference>
<dbReference type="PANTHER" id="PTHR15036">
    <property type="entry name" value="PIKACHURIN-LIKE PROTEIN"/>
    <property type="match status" value="1"/>
</dbReference>
<dbReference type="InterPro" id="IPR001791">
    <property type="entry name" value="Laminin_G"/>
</dbReference>
<evidence type="ECO:0000256" key="2">
    <source>
        <dbReference type="ARBA" id="ARBA00010241"/>
    </source>
</evidence>
<dbReference type="CDD" id="cd00054">
    <property type="entry name" value="EGF_CA"/>
    <property type="match status" value="2"/>
</dbReference>
<dbReference type="Gene3D" id="2.60.120.200">
    <property type="match status" value="4"/>
</dbReference>
<evidence type="ECO:0000256" key="6">
    <source>
        <dbReference type="ARBA" id="ARBA00022737"/>
    </source>
</evidence>
<dbReference type="SUPFAM" id="SSF56496">
    <property type="entry name" value="Fibrinogen C-terminal domain-like"/>
    <property type="match status" value="1"/>
</dbReference>
<evidence type="ECO:0000313" key="19">
    <source>
        <dbReference type="Proteomes" id="UP000694523"/>
    </source>
</evidence>
<dbReference type="InterPro" id="IPR008979">
    <property type="entry name" value="Galactose-bd-like_sf"/>
</dbReference>
<evidence type="ECO:0000259" key="14">
    <source>
        <dbReference type="PROSITE" id="PS50022"/>
    </source>
</evidence>
<dbReference type="PROSITE" id="PS50022">
    <property type="entry name" value="FA58C_3"/>
    <property type="match status" value="1"/>
</dbReference>
<evidence type="ECO:0000256" key="9">
    <source>
        <dbReference type="ARBA" id="ARBA00023157"/>
    </source>
</evidence>
<keyword evidence="4 13" id="KW-0812">Transmembrane</keyword>
<evidence type="ECO:0000256" key="1">
    <source>
        <dbReference type="ARBA" id="ARBA00004479"/>
    </source>
</evidence>
<evidence type="ECO:0000259" key="17">
    <source>
        <dbReference type="PROSITE" id="PS51406"/>
    </source>
</evidence>
<comment type="caution">
    <text evidence="10">Lacks conserved residue(s) required for the propagation of feature annotation.</text>
</comment>
<reference evidence="18" key="1">
    <citation type="submission" date="2025-08" db="UniProtKB">
        <authorList>
            <consortium name="Ensembl"/>
        </authorList>
    </citation>
    <scope>IDENTIFICATION</scope>
</reference>
<feature type="domain" description="Fibrinogen C-terminal" evidence="17">
    <location>
        <begin position="421"/>
        <end position="468"/>
    </location>
</feature>
<dbReference type="Gene3D" id="2.60.120.260">
    <property type="entry name" value="Galactose-binding domain-like"/>
    <property type="match status" value="1"/>
</dbReference>
<protein>
    <submittedName>
        <fullName evidence="18">Contactin associated protein like 3</fullName>
    </submittedName>
</protein>
<dbReference type="Pfam" id="PF00754">
    <property type="entry name" value="F5_F8_type_C"/>
    <property type="match status" value="1"/>
</dbReference>
<dbReference type="CDD" id="cd00110">
    <property type="entry name" value="LamG"/>
    <property type="match status" value="3"/>
</dbReference>
<dbReference type="InterPro" id="IPR036056">
    <property type="entry name" value="Fibrinogen-like_C"/>
</dbReference>
<evidence type="ECO:0000256" key="5">
    <source>
        <dbReference type="ARBA" id="ARBA00022729"/>
    </source>
</evidence>
<dbReference type="PANTHER" id="PTHR15036:SF40">
    <property type="entry name" value="CONTACTIN-ASSOCIATED PROTEIN-LIKE 4"/>
    <property type="match status" value="1"/>
</dbReference>
<dbReference type="InterPro" id="IPR013320">
    <property type="entry name" value="ConA-like_dom_sf"/>
</dbReference>
<feature type="region of interest" description="Disordered" evidence="12">
    <location>
        <begin position="1081"/>
        <end position="1108"/>
    </location>
</feature>
<evidence type="ECO:0000259" key="15">
    <source>
        <dbReference type="PROSITE" id="PS50025"/>
    </source>
</evidence>
<feature type="domain" description="Laminin G" evidence="15">
    <location>
        <begin position="817"/>
        <end position="1001"/>
    </location>
</feature>
<feature type="domain" description="F5/8 type C" evidence="14">
    <location>
        <begin position="1"/>
        <end position="105"/>
    </location>
</feature>
<evidence type="ECO:0000256" key="10">
    <source>
        <dbReference type="PROSITE-ProRule" id="PRU00076"/>
    </source>
</evidence>
<dbReference type="SMART" id="SM00282">
    <property type="entry name" value="LamG"/>
    <property type="match status" value="4"/>
</dbReference>
<proteinExistence type="inferred from homology"/>
<dbReference type="InterPro" id="IPR050372">
    <property type="entry name" value="Neurexin-related_CASP"/>
</dbReference>
<dbReference type="PROSITE" id="PS51406">
    <property type="entry name" value="FIBRINOGEN_C_2"/>
    <property type="match status" value="1"/>
</dbReference>
<keyword evidence="7 13" id="KW-1133">Transmembrane helix</keyword>
<evidence type="ECO:0000313" key="18">
    <source>
        <dbReference type="Ensembl" id="ENSNMLP00000036395.1"/>
    </source>
</evidence>
<dbReference type="Pfam" id="PF02210">
    <property type="entry name" value="Laminin_G_2"/>
    <property type="match status" value="4"/>
</dbReference>
<evidence type="ECO:0000256" key="8">
    <source>
        <dbReference type="ARBA" id="ARBA00023136"/>
    </source>
</evidence>
<comment type="similarity">
    <text evidence="2">Belongs to the neurexin family.</text>
</comment>
<sequence length="1108" mass="122260">MSSDRYQWLEVDLGERTQITAVATQGRYGSSDWLTAYLLMFSDTGHNWRQYRQEDSIGMFSGNSNADSVVQHKLQQTVIARYLRLLPVDWNTNGRIGLRVEAYGCPYNFDVVSFTGQSSLLFRLSPKPTMAKQSISLNFKTLKNSGTLLHADGQSGHSVTLELEKGTLVLRLQTGKTRHLVSLGSLLDDQHWHHFVAEHQSTHLNLTVDKSTLWVQIPSKFIRVGADQVLGLKRSIQPNRNFHGCLENVLYNGLSLVSLAKQNDQRVTIDTNTNLCLLCSGSSLSDGQWHTMELISRRGHVTLTVDGEEEASAYTNTPIMITKGTHLYFGGCPVVDGAEGCRNPFSSFRGCMRSLEVNSQHVDLIMVQERLLGNYSQLQIDMCGITDRCSPSLCEHGGSCSQSWSTFHCNCSGSGYSGATCHSSIHEQSCEAYKHKGNTSGLYYIDVDGSGPIKPQLIYCNMTAQQHGADQSPATPGKKQHLAHFEYTSEEELLAAVISQSEHCEQEVAYHCKMSRLFNTQDGYPQSWWVGGPARGQAQTYWGGAQPGSQQCACGVQEKCLDPRHHCNCDADHAEWTNDSGLLTHKETLPVRSLVLGDINRPGSESAYKVGPLRCHGDKNIWNAAFFDKETSYLHFPTFHGELNFIRIELSSDNEVLFSFDVGNGPLEVRVKADAPLNDDRWHRVRAERNIKEASLQVDELPTATQEAPADGHIHLQLNSQLFIGGTASRQKGFRGCVRALKLNGVTLDLEARARMTPGVEAGCPGHCSSYGSLCQHQGRCLEQPSSFHCDCSQSAFTGAFCDREVSASFKSSTSISYSFQGSPERAVNQSTAVHLSVHSDFSLRAENVSLSFRTVQTPALLLYISSHYREYMALLLNKQSKPLFFTTVVHNFFFLANGQFHSVTVNRDGDRVTLQVDQNNIEHFNVTSDVEFNGLKSVVLGRCKVNHIELDPELVRIATTGFTGCLSAVRFNSISPLKAALLHRDTSPTTITGPLIQSRCGSTYAGPAAADTTHTLSGQSGSVEMGEPLVNAIKSDSALIGGVIALVIFVTLSALAIMARLLYRRKWTCQSEDVKTVKPDDCPELPFSSQNNSQSSGSSENHKEYFI</sequence>
<dbReference type="PROSITE" id="PS50025">
    <property type="entry name" value="LAM_G_DOMAIN"/>
    <property type="match status" value="3"/>
</dbReference>
<feature type="disulfide bond" evidence="11">
    <location>
        <begin position="737"/>
        <end position="764"/>
    </location>
</feature>
<keyword evidence="19" id="KW-1185">Reference proteome</keyword>
<keyword evidence="6" id="KW-0677">Repeat</keyword>
<dbReference type="SUPFAM" id="SSF49785">
    <property type="entry name" value="Galactose-binding domain-like"/>
    <property type="match status" value="1"/>
</dbReference>
<dbReference type="Proteomes" id="UP000694523">
    <property type="component" value="Unplaced"/>
</dbReference>